<dbReference type="Pfam" id="PF00989">
    <property type="entry name" value="PAS"/>
    <property type="match status" value="1"/>
</dbReference>
<dbReference type="EMBL" id="VFYP01000001">
    <property type="protein sequence ID" value="TPP12088.1"/>
    <property type="molecule type" value="Genomic_DNA"/>
</dbReference>
<dbReference type="PROSITE" id="PS50883">
    <property type="entry name" value="EAL"/>
    <property type="match status" value="1"/>
</dbReference>
<organism evidence="13 14">
    <name type="scientific">Rhizobium glycinendophyticum</name>
    <dbReference type="NCBI Taxonomy" id="2589807"/>
    <lineage>
        <taxon>Bacteria</taxon>
        <taxon>Pseudomonadati</taxon>
        <taxon>Pseudomonadota</taxon>
        <taxon>Alphaproteobacteria</taxon>
        <taxon>Hyphomicrobiales</taxon>
        <taxon>Rhizobiaceae</taxon>
        <taxon>Rhizobium/Agrobacterium group</taxon>
        <taxon>Rhizobium</taxon>
    </lineage>
</organism>
<dbReference type="InterPro" id="IPR001905">
    <property type="entry name" value="Ammonium_transpt"/>
</dbReference>
<dbReference type="PROSITE" id="PS50112">
    <property type="entry name" value="PAS"/>
    <property type="match status" value="1"/>
</dbReference>
<gene>
    <name evidence="13" type="primary">amt</name>
    <name evidence="13" type="ORF">FJQ55_08575</name>
</gene>
<dbReference type="NCBIfam" id="TIGR00254">
    <property type="entry name" value="GGDEF"/>
    <property type="match status" value="1"/>
</dbReference>
<protein>
    <submittedName>
        <fullName evidence="13">Ammonium transporter</fullName>
    </submittedName>
</protein>
<feature type="transmembrane region" description="Helical" evidence="9">
    <location>
        <begin position="320"/>
        <end position="341"/>
    </location>
</feature>
<accession>A0A504UA23</accession>
<keyword evidence="6 9" id="KW-0472">Membrane</keyword>
<dbReference type="InterPro" id="IPR052155">
    <property type="entry name" value="Biofilm_reg_signaling"/>
</dbReference>
<dbReference type="NCBIfam" id="TIGR00229">
    <property type="entry name" value="sensory_box"/>
    <property type="match status" value="1"/>
</dbReference>
<keyword evidence="8" id="KW-0175">Coiled coil</keyword>
<dbReference type="CDD" id="cd00130">
    <property type="entry name" value="PAS"/>
    <property type="match status" value="1"/>
</dbReference>
<feature type="coiled-coil region" evidence="8">
    <location>
        <begin position="442"/>
        <end position="469"/>
    </location>
</feature>
<dbReference type="PANTHER" id="PTHR44757">
    <property type="entry name" value="DIGUANYLATE CYCLASE DGCP"/>
    <property type="match status" value="1"/>
</dbReference>
<feature type="transmembrane region" description="Helical" evidence="9">
    <location>
        <begin position="12"/>
        <end position="30"/>
    </location>
</feature>
<comment type="similarity">
    <text evidence="2">Belongs to the ammonia transporter channel (TC 1.A.11.2) family.</text>
</comment>
<comment type="caution">
    <text evidence="13">The sequence shown here is derived from an EMBL/GenBank/DDBJ whole genome shotgun (WGS) entry which is preliminary data.</text>
</comment>
<dbReference type="AlphaFoldDB" id="A0A504UA23"/>
<feature type="domain" description="GGDEF" evidence="12">
    <location>
        <begin position="617"/>
        <end position="751"/>
    </location>
</feature>
<dbReference type="InterPro" id="IPR001633">
    <property type="entry name" value="EAL_dom"/>
</dbReference>
<dbReference type="SMART" id="SM00091">
    <property type="entry name" value="PAS"/>
    <property type="match status" value="1"/>
</dbReference>
<dbReference type="OrthoDB" id="9814202at2"/>
<feature type="transmembrane region" description="Helical" evidence="9">
    <location>
        <begin position="353"/>
        <end position="375"/>
    </location>
</feature>
<evidence type="ECO:0000313" key="14">
    <source>
        <dbReference type="Proteomes" id="UP000316429"/>
    </source>
</evidence>
<dbReference type="GO" id="GO:0008519">
    <property type="term" value="F:ammonium channel activity"/>
    <property type="evidence" value="ECO:0007669"/>
    <property type="project" value="InterPro"/>
</dbReference>
<comment type="subcellular location">
    <subcellularLocation>
        <location evidence="1">Membrane</location>
        <topology evidence="1">Multi-pass membrane protein</topology>
    </subcellularLocation>
</comment>
<dbReference type="Pfam" id="PF00990">
    <property type="entry name" value="GGDEF"/>
    <property type="match status" value="1"/>
</dbReference>
<evidence type="ECO:0000256" key="6">
    <source>
        <dbReference type="ARBA" id="ARBA00023136"/>
    </source>
</evidence>
<dbReference type="InterPro" id="IPR035919">
    <property type="entry name" value="EAL_sf"/>
</dbReference>
<evidence type="ECO:0000259" key="12">
    <source>
        <dbReference type="PROSITE" id="PS50887"/>
    </source>
</evidence>
<dbReference type="Gene3D" id="1.10.3430.10">
    <property type="entry name" value="Ammonium transporter AmtB like domains"/>
    <property type="match status" value="1"/>
</dbReference>
<reference evidence="13 14" key="1">
    <citation type="submission" date="2019-06" db="EMBL/GenBank/DDBJ databases">
        <title>Rhizobium sp. CL12 isolated from roots of soybean.</title>
        <authorList>
            <person name="Wang C."/>
        </authorList>
    </citation>
    <scope>NUCLEOTIDE SEQUENCE [LARGE SCALE GENOMIC DNA]</scope>
    <source>
        <strain evidence="13 14">CL12</strain>
    </source>
</reference>
<feature type="transmembrane region" description="Helical" evidence="9">
    <location>
        <begin position="121"/>
        <end position="142"/>
    </location>
</feature>
<dbReference type="InterPro" id="IPR018047">
    <property type="entry name" value="Ammonium_transpt_CS"/>
</dbReference>
<keyword evidence="14" id="KW-1185">Reference proteome</keyword>
<evidence type="ECO:0000256" key="3">
    <source>
        <dbReference type="ARBA" id="ARBA00022448"/>
    </source>
</evidence>
<dbReference type="SUPFAM" id="SSF55073">
    <property type="entry name" value="Nucleotide cyclase"/>
    <property type="match status" value="1"/>
</dbReference>
<evidence type="ECO:0000256" key="5">
    <source>
        <dbReference type="ARBA" id="ARBA00022989"/>
    </source>
</evidence>
<feature type="domain" description="EAL" evidence="11">
    <location>
        <begin position="760"/>
        <end position="1010"/>
    </location>
</feature>
<dbReference type="Pfam" id="PF00909">
    <property type="entry name" value="Ammonium_transp"/>
    <property type="match status" value="1"/>
</dbReference>
<dbReference type="NCBIfam" id="TIGR00836">
    <property type="entry name" value="amt"/>
    <property type="match status" value="1"/>
</dbReference>
<evidence type="ECO:0000256" key="1">
    <source>
        <dbReference type="ARBA" id="ARBA00004141"/>
    </source>
</evidence>
<feature type="transmembrane region" description="Helical" evidence="9">
    <location>
        <begin position="162"/>
        <end position="183"/>
    </location>
</feature>
<dbReference type="Gene3D" id="3.20.20.450">
    <property type="entry name" value="EAL domain"/>
    <property type="match status" value="1"/>
</dbReference>
<feature type="domain" description="PAS" evidence="10">
    <location>
        <begin position="467"/>
        <end position="528"/>
    </location>
</feature>
<feature type="transmembrane region" description="Helical" evidence="9">
    <location>
        <begin position="51"/>
        <end position="70"/>
    </location>
</feature>
<dbReference type="InterPro" id="IPR000014">
    <property type="entry name" value="PAS"/>
</dbReference>
<dbReference type="InterPro" id="IPR013767">
    <property type="entry name" value="PAS_fold"/>
</dbReference>
<proteinExistence type="inferred from homology"/>
<dbReference type="Gene3D" id="3.30.450.20">
    <property type="entry name" value="PAS domain"/>
    <property type="match status" value="1"/>
</dbReference>
<evidence type="ECO:0000256" key="8">
    <source>
        <dbReference type="SAM" id="Coils"/>
    </source>
</evidence>
<feature type="transmembrane region" description="Helical" evidence="9">
    <location>
        <begin position="204"/>
        <end position="221"/>
    </location>
</feature>
<name>A0A504UA23_9HYPH</name>
<dbReference type="InterPro" id="IPR043128">
    <property type="entry name" value="Rev_trsase/Diguanyl_cyclase"/>
</dbReference>
<dbReference type="CDD" id="cd01949">
    <property type="entry name" value="GGDEF"/>
    <property type="match status" value="1"/>
</dbReference>
<sequence>MQAAVHAADLAWVMAAAGMVMMMQVGFLLLEAGMVRSKNSINVAQKNLLDFVFGVVGFAAVGFMLAFAPSSWLPVGFSSDFFLLGHLDSWVAGFFVFQVMFCGTSATIVSGAVAERMKLSAYVWGSIALSTLIYPIFAHWVWGAALGPNPGAFLANLGFVDFAGSTVVHATGGWISLAACLVIGPRRGRFTEDGKPVRMAGHNPVLATTGALILFFGWIGFNGGSTLAANADVAPIILNTVLAGGMGTCVGYAIGVYQDGVVLPEKALCGMLGALVAVTAGCHILDPGGALLVGGLGSAVAVFGNQFIEERMRVDDAVGAISVHAFAGVAGTLALALLAPVERLPTGTRFDQLYIQLFGSALNFYWAFGLGYAFFWGLNKLTPIRVSAGVEDIGLNIAEHGTRLGVGHVEDALGKLVSGNADLHDRLPVDPGDEAEKLTLLFNRLMDNIEHEERHRSELQSKVRDQEESERVAAIANATFEAIVMHEEGVIIDGNEQLEVLTGRSLSELIGMTILDLVDEEGRRLLKEDMAPAPDVSREFHVIQSDGTAIPVEARGRNIEYRGRKIRISCLVDLRERKANEDRIRHMGQHDPLTGLPNRALFTETLAIRVDHANRGWGCAVVLVDLDHFKDVNDVYGHPAGDEVIRETARRLMHELGPHDMAARLGGDEFAVILANSHFEAQIEDFSRRLVEAFRKPFDTGQGERIKCGVSVGGALCPDHAGTLEELIGRADVALYHAKKSGRSTFRIYRRGMDELIEKRRALEADIERGLEREEFELYLQPRVAARSGDVVGYEALIRWNHPERGMVSPGDFIPVAEVSGKIIALGEWVVREACRLASLCPDHLHLSLNVSPVQFRHPDFLSHLDRIVRVSGIAPQRLELEITESVLIDDDERALSILTHLKSAGFRIALDDFGTGYSSLSYLSRYPFDVIKIDRSFVAALGTEEAANSIVRTIIDLGRGLGMRVVAEGVETIEQAVHLSETGCDELQGYLLGRPLPAAEAVTEITNTLVRELQQVAGLAAHRERLMRRAGDLADTTPALAFRA</sequence>
<evidence type="ECO:0000313" key="13">
    <source>
        <dbReference type="EMBL" id="TPP12088.1"/>
    </source>
</evidence>
<keyword evidence="5 9" id="KW-1133">Transmembrane helix</keyword>
<dbReference type="GO" id="GO:0016020">
    <property type="term" value="C:membrane"/>
    <property type="evidence" value="ECO:0007669"/>
    <property type="project" value="UniProtKB-SubCell"/>
</dbReference>
<dbReference type="InterPro" id="IPR024041">
    <property type="entry name" value="NH4_transpt_AmtB-like_dom"/>
</dbReference>
<dbReference type="Proteomes" id="UP000316429">
    <property type="component" value="Unassembled WGS sequence"/>
</dbReference>
<evidence type="ECO:0000256" key="2">
    <source>
        <dbReference type="ARBA" id="ARBA00005887"/>
    </source>
</evidence>
<dbReference type="InterPro" id="IPR000160">
    <property type="entry name" value="GGDEF_dom"/>
</dbReference>
<evidence type="ECO:0000256" key="7">
    <source>
        <dbReference type="ARBA" id="ARBA00023177"/>
    </source>
</evidence>
<dbReference type="SMART" id="SM00052">
    <property type="entry name" value="EAL"/>
    <property type="match status" value="1"/>
</dbReference>
<dbReference type="PROSITE" id="PS50887">
    <property type="entry name" value="GGDEF"/>
    <property type="match status" value="1"/>
</dbReference>
<evidence type="ECO:0000259" key="11">
    <source>
        <dbReference type="PROSITE" id="PS50883"/>
    </source>
</evidence>
<feature type="transmembrane region" description="Helical" evidence="9">
    <location>
        <begin position="90"/>
        <end position="114"/>
    </location>
</feature>
<evidence type="ECO:0000256" key="4">
    <source>
        <dbReference type="ARBA" id="ARBA00022692"/>
    </source>
</evidence>
<dbReference type="SUPFAM" id="SSF141868">
    <property type="entry name" value="EAL domain-like"/>
    <property type="match status" value="1"/>
</dbReference>
<dbReference type="Gene3D" id="3.30.70.270">
    <property type="match status" value="1"/>
</dbReference>
<keyword evidence="7" id="KW-0924">Ammonia transport</keyword>
<keyword evidence="3" id="KW-0813">Transport</keyword>
<dbReference type="InterPro" id="IPR029787">
    <property type="entry name" value="Nucleotide_cyclase"/>
</dbReference>
<dbReference type="PROSITE" id="PS01219">
    <property type="entry name" value="AMMONIUM_TRANSP"/>
    <property type="match status" value="1"/>
</dbReference>
<evidence type="ECO:0000259" key="10">
    <source>
        <dbReference type="PROSITE" id="PS50112"/>
    </source>
</evidence>
<dbReference type="Pfam" id="PF00563">
    <property type="entry name" value="EAL"/>
    <property type="match status" value="1"/>
</dbReference>
<dbReference type="SUPFAM" id="SSF55785">
    <property type="entry name" value="PYP-like sensor domain (PAS domain)"/>
    <property type="match status" value="1"/>
</dbReference>
<feature type="transmembrane region" description="Helical" evidence="9">
    <location>
        <begin position="233"/>
        <end position="255"/>
    </location>
</feature>
<feature type="transmembrane region" description="Helical" evidence="9">
    <location>
        <begin position="267"/>
        <end position="285"/>
    </location>
</feature>
<dbReference type="SMART" id="SM00267">
    <property type="entry name" value="GGDEF"/>
    <property type="match status" value="1"/>
</dbReference>
<evidence type="ECO:0000256" key="9">
    <source>
        <dbReference type="SAM" id="Phobius"/>
    </source>
</evidence>
<keyword evidence="4 9" id="KW-0812">Transmembrane</keyword>
<dbReference type="PANTHER" id="PTHR44757:SF2">
    <property type="entry name" value="BIOFILM ARCHITECTURE MAINTENANCE PROTEIN MBAA"/>
    <property type="match status" value="1"/>
</dbReference>
<dbReference type="InterPro" id="IPR035965">
    <property type="entry name" value="PAS-like_dom_sf"/>
</dbReference>
<dbReference type="InterPro" id="IPR029020">
    <property type="entry name" value="Ammonium/urea_transptr"/>
</dbReference>
<dbReference type="SUPFAM" id="SSF111352">
    <property type="entry name" value="Ammonium transporter"/>
    <property type="match status" value="1"/>
</dbReference>
<dbReference type="CDD" id="cd01948">
    <property type="entry name" value="EAL"/>
    <property type="match status" value="1"/>
</dbReference>